<feature type="domain" description="Phytase-like" evidence="2">
    <location>
        <begin position="440"/>
        <end position="698"/>
    </location>
</feature>
<dbReference type="RefSeq" id="WP_121093580.1">
    <property type="nucleotide sequence ID" value="NZ_UIHC01000007.1"/>
</dbReference>
<dbReference type="Pfam" id="PF13449">
    <property type="entry name" value="Phytase-like"/>
    <property type="match status" value="1"/>
</dbReference>
<dbReference type="InterPro" id="IPR011044">
    <property type="entry name" value="Quino_amine_DH_bsu"/>
</dbReference>
<dbReference type="PANTHER" id="PTHR46928">
    <property type="entry name" value="MESENCHYME-SPECIFIC CELL SURFACE GLYCOPROTEIN"/>
    <property type="match status" value="1"/>
</dbReference>
<proteinExistence type="predicted"/>
<accession>A0A3B0MQU3</accession>
<dbReference type="PANTHER" id="PTHR46928:SF1">
    <property type="entry name" value="MESENCHYME-SPECIFIC CELL SURFACE GLYCOPROTEIN"/>
    <property type="match status" value="1"/>
</dbReference>
<name>A0A3B0MQU3_9RHOB</name>
<dbReference type="AlphaFoldDB" id="A0A3B0MQU3"/>
<dbReference type="SUPFAM" id="SSF101898">
    <property type="entry name" value="NHL repeat"/>
    <property type="match status" value="1"/>
</dbReference>
<dbReference type="SUPFAM" id="SSF50969">
    <property type="entry name" value="YVTN repeat-like/Quinoprotein amine dehydrogenase"/>
    <property type="match status" value="1"/>
</dbReference>
<sequence length="715" mass="75943">MRVSFLALLATGALAAPAMAEMNFNRIASFPVALNNPDAEETSAEIIAATGDGMTLVYSDSPAGVIGFIDITDPANPQAAGTFVLPNGEPTAVSALGQTVFVAENTAASYTDTSGVLHAVDAASRDVIASCDLGGQPDSTAVAPDGSFITVAIENERDEDLGDGRVPQMPAGYLVIQPLGDGGSMECDAQIRVDLTGLADVAGEDPEPEFVDVNANGDIVVTLQENNHMVVVSAAGEVLSHFSAGAVDLDNIDTTEEGALLFTESLSDVPREPDAVQWIDTDHMVIANEGDMDGGSRGFTVFHRDGTEVFEAGTSFEHAIVEIGHYPEERSGNKGVEPEGMEFATINGTPMMFLLAERSSVVGVYDMTNPAAPALAQLLPSGTAPEGAIAIPDRNLLVVANEYDGREDGAAPSHVMLFEYQDAPAVYPHLTSAGTDELIGWGAISGQVMAEDGTIFAVNDSFYGMQPTIFHIDPSQTPARIVDAIRVTREGAPAQLMDMEGITLDGNGGFWVASEGRSDRLVPHAIYHIGADGAIEDYIALPDALLAVERRFGFEGITRVDDMLYIAVQREWRDDPANHAKVLGYNLDTEEWSFAHYPLTEPATGWVGLSEIVAHDGFLYFVERDNQHATAAVTKQITRVALDSVEMVALDETPNVLEKELVVDLLPVLTSTGGYVLDKVEGLAIAADGTMWVSTDNDGVDDHSGETMFFSIAPM</sequence>
<gene>
    <name evidence="3" type="ORF">ROE7235_01020</name>
</gene>
<evidence type="ECO:0000313" key="4">
    <source>
        <dbReference type="Proteomes" id="UP000272908"/>
    </source>
</evidence>
<dbReference type="InterPro" id="IPR015943">
    <property type="entry name" value="WD40/YVTN_repeat-like_dom_sf"/>
</dbReference>
<evidence type="ECO:0000313" key="3">
    <source>
        <dbReference type="EMBL" id="SUZ31284.1"/>
    </source>
</evidence>
<dbReference type="Proteomes" id="UP000272908">
    <property type="component" value="Unassembled WGS sequence"/>
</dbReference>
<evidence type="ECO:0000256" key="1">
    <source>
        <dbReference type="SAM" id="SignalP"/>
    </source>
</evidence>
<feature type="chain" id="PRO_5017406995" description="Phytase-like domain-containing protein" evidence="1">
    <location>
        <begin position="21"/>
        <end position="715"/>
    </location>
</feature>
<dbReference type="InterPro" id="IPR027372">
    <property type="entry name" value="Phytase-like_dom"/>
</dbReference>
<dbReference type="EMBL" id="UIHC01000007">
    <property type="protein sequence ID" value="SUZ31284.1"/>
    <property type="molecule type" value="Genomic_DNA"/>
</dbReference>
<reference evidence="4" key="1">
    <citation type="submission" date="2018-08" db="EMBL/GenBank/DDBJ databases">
        <authorList>
            <person name="Rodrigo-Torres L."/>
            <person name="Arahal R. D."/>
            <person name="Lucena T."/>
        </authorList>
    </citation>
    <scope>NUCLEOTIDE SEQUENCE [LARGE SCALE GENOMIC DNA]</scope>
    <source>
        <strain evidence="4">CECT 7235</strain>
    </source>
</reference>
<feature type="signal peptide" evidence="1">
    <location>
        <begin position="1"/>
        <end position="20"/>
    </location>
</feature>
<dbReference type="InterPro" id="IPR052956">
    <property type="entry name" value="Mesenchyme-surface_protein"/>
</dbReference>
<dbReference type="Gene3D" id="2.130.10.10">
    <property type="entry name" value="YVTN repeat-like/Quinoprotein amine dehydrogenase"/>
    <property type="match status" value="1"/>
</dbReference>
<organism evidence="3 4">
    <name type="scientific">Roseinatronobacter ekhonensis</name>
    <dbReference type="NCBI Taxonomy" id="254356"/>
    <lineage>
        <taxon>Bacteria</taxon>
        <taxon>Pseudomonadati</taxon>
        <taxon>Pseudomonadota</taxon>
        <taxon>Alphaproteobacteria</taxon>
        <taxon>Rhodobacterales</taxon>
        <taxon>Paracoccaceae</taxon>
        <taxon>Roseinatronobacter</taxon>
    </lineage>
</organism>
<evidence type="ECO:0000259" key="2">
    <source>
        <dbReference type="Pfam" id="PF13449"/>
    </source>
</evidence>
<keyword evidence="4" id="KW-1185">Reference proteome</keyword>
<protein>
    <recommendedName>
        <fullName evidence="2">Phytase-like domain-containing protein</fullName>
    </recommendedName>
</protein>
<keyword evidence="1" id="KW-0732">Signal</keyword>
<dbReference type="OrthoDB" id="9803927at2"/>